<sequence length="173" mass="18504">MAENKPFAYVVRGLQLLFAIIVIGTDGYAIHVFRGHSDHVDAPVFGGDATLHVGVPAAWGFLMFCAVWTVLVVVFHFVEPGFASRPMIGYVRVAAEAVAVLSWLAGFIAVAVNVSTTDACSSGQNSCAALKAATAFGSFEWLLFMVTATPAVMSFFNNRSRDPKKSVTRNGRG</sequence>
<keyword evidence="4 5" id="KW-0472">Membrane</keyword>
<comment type="subcellular location">
    <subcellularLocation>
        <location evidence="1">Membrane</location>
        <topology evidence="1">Multi-pass membrane protein</topology>
    </subcellularLocation>
</comment>
<keyword evidence="3 5" id="KW-1133">Transmembrane helix</keyword>
<dbReference type="Pfam" id="PF01284">
    <property type="entry name" value="MARVEL"/>
    <property type="match status" value="1"/>
</dbReference>
<feature type="domain" description="MARVEL" evidence="6">
    <location>
        <begin position="8"/>
        <end position="148"/>
    </location>
</feature>
<organism evidence="7 8">
    <name type="scientific">Pleurostoma richardsiae</name>
    <dbReference type="NCBI Taxonomy" id="41990"/>
    <lineage>
        <taxon>Eukaryota</taxon>
        <taxon>Fungi</taxon>
        <taxon>Dikarya</taxon>
        <taxon>Ascomycota</taxon>
        <taxon>Pezizomycotina</taxon>
        <taxon>Sordariomycetes</taxon>
        <taxon>Sordariomycetidae</taxon>
        <taxon>Calosphaeriales</taxon>
        <taxon>Pleurostomataceae</taxon>
        <taxon>Pleurostoma</taxon>
    </lineage>
</organism>
<proteinExistence type="predicted"/>
<evidence type="ECO:0000256" key="1">
    <source>
        <dbReference type="ARBA" id="ARBA00004141"/>
    </source>
</evidence>
<keyword evidence="8" id="KW-1185">Reference proteome</keyword>
<gene>
    <name evidence="7" type="ORF">NKR23_g11958</name>
</gene>
<dbReference type="EMBL" id="JANBVO010000076">
    <property type="protein sequence ID" value="KAJ9130924.1"/>
    <property type="molecule type" value="Genomic_DNA"/>
</dbReference>
<evidence type="ECO:0000256" key="3">
    <source>
        <dbReference type="ARBA" id="ARBA00022989"/>
    </source>
</evidence>
<comment type="caution">
    <text evidence="7">The sequence shown here is derived from an EMBL/GenBank/DDBJ whole genome shotgun (WGS) entry which is preliminary data.</text>
</comment>
<dbReference type="PANTHER" id="PTHR37451">
    <property type="entry name" value="MARVEL DOMAIN"/>
    <property type="match status" value="1"/>
</dbReference>
<dbReference type="GO" id="GO:0016020">
    <property type="term" value="C:membrane"/>
    <property type="evidence" value="ECO:0007669"/>
    <property type="project" value="UniProtKB-SubCell"/>
</dbReference>
<feature type="transmembrane region" description="Helical" evidence="5">
    <location>
        <begin position="90"/>
        <end position="112"/>
    </location>
</feature>
<protein>
    <recommendedName>
        <fullName evidence="6">MARVEL domain-containing protein</fullName>
    </recommendedName>
</protein>
<feature type="transmembrane region" description="Helical" evidence="5">
    <location>
        <begin position="132"/>
        <end position="156"/>
    </location>
</feature>
<dbReference type="AlphaFoldDB" id="A0AA38R6T2"/>
<dbReference type="Proteomes" id="UP001174694">
    <property type="component" value="Unassembled WGS sequence"/>
</dbReference>
<name>A0AA38R6T2_9PEZI</name>
<evidence type="ECO:0000313" key="8">
    <source>
        <dbReference type="Proteomes" id="UP001174694"/>
    </source>
</evidence>
<accession>A0AA38R6T2</accession>
<evidence type="ECO:0000256" key="5">
    <source>
        <dbReference type="SAM" id="Phobius"/>
    </source>
</evidence>
<reference evidence="7" key="1">
    <citation type="submission" date="2022-07" db="EMBL/GenBank/DDBJ databases">
        <title>Fungi with potential for degradation of polypropylene.</title>
        <authorList>
            <person name="Gostincar C."/>
        </authorList>
    </citation>
    <scope>NUCLEOTIDE SEQUENCE</scope>
    <source>
        <strain evidence="7">EXF-13308</strain>
    </source>
</reference>
<keyword evidence="2 5" id="KW-0812">Transmembrane</keyword>
<evidence type="ECO:0000256" key="2">
    <source>
        <dbReference type="ARBA" id="ARBA00022692"/>
    </source>
</evidence>
<dbReference type="InterPro" id="IPR008253">
    <property type="entry name" value="Marvel"/>
</dbReference>
<feature type="transmembrane region" description="Helical" evidence="5">
    <location>
        <begin position="57"/>
        <end position="78"/>
    </location>
</feature>
<evidence type="ECO:0000256" key="4">
    <source>
        <dbReference type="ARBA" id="ARBA00023136"/>
    </source>
</evidence>
<evidence type="ECO:0000259" key="6">
    <source>
        <dbReference type="Pfam" id="PF01284"/>
    </source>
</evidence>
<evidence type="ECO:0000313" key="7">
    <source>
        <dbReference type="EMBL" id="KAJ9130924.1"/>
    </source>
</evidence>
<feature type="transmembrane region" description="Helical" evidence="5">
    <location>
        <begin position="7"/>
        <end position="30"/>
    </location>
</feature>
<dbReference type="PANTHER" id="PTHR37451:SF1">
    <property type="entry name" value="MARVEL DOMAIN-CONTAINING PROTEIN"/>
    <property type="match status" value="1"/>
</dbReference>